<evidence type="ECO:0000256" key="1">
    <source>
        <dbReference type="SAM" id="MobiDB-lite"/>
    </source>
</evidence>
<dbReference type="ExpressionAtlas" id="A0A178VWS2">
    <property type="expression patterns" value="baseline and differential"/>
</dbReference>
<proteinExistence type="predicted"/>
<name>A0A178VWS2_ARATH</name>
<organism evidence="2 3">
    <name type="scientific">Arabidopsis thaliana</name>
    <name type="common">Mouse-ear cress</name>
    <dbReference type="NCBI Taxonomy" id="3702"/>
    <lineage>
        <taxon>Eukaryota</taxon>
        <taxon>Viridiplantae</taxon>
        <taxon>Streptophyta</taxon>
        <taxon>Embryophyta</taxon>
        <taxon>Tracheophyta</taxon>
        <taxon>Spermatophyta</taxon>
        <taxon>Magnoliopsida</taxon>
        <taxon>eudicotyledons</taxon>
        <taxon>Gunneridae</taxon>
        <taxon>Pentapetalae</taxon>
        <taxon>rosids</taxon>
        <taxon>malvids</taxon>
        <taxon>Brassicales</taxon>
        <taxon>Brassicaceae</taxon>
        <taxon>Camelineae</taxon>
        <taxon>Arabidopsis</taxon>
    </lineage>
</organism>
<evidence type="ECO:0000313" key="2">
    <source>
        <dbReference type="EMBL" id="OAP10829.1"/>
    </source>
</evidence>
<dbReference type="EMBL" id="LUHQ01000002">
    <property type="protein sequence ID" value="OAP10829.1"/>
    <property type="molecule type" value="Genomic_DNA"/>
</dbReference>
<comment type="caution">
    <text evidence="2">The sequence shown here is derived from an EMBL/GenBank/DDBJ whole genome shotgun (WGS) entry which is preliminary data.</text>
</comment>
<dbReference type="AlphaFoldDB" id="A0A178VWS2"/>
<evidence type="ECO:0000313" key="3">
    <source>
        <dbReference type="Proteomes" id="UP000078284"/>
    </source>
</evidence>
<feature type="compositionally biased region" description="Basic and acidic residues" evidence="1">
    <location>
        <begin position="279"/>
        <end position="294"/>
    </location>
</feature>
<feature type="region of interest" description="Disordered" evidence="1">
    <location>
        <begin position="170"/>
        <end position="294"/>
    </location>
</feature>
<protein>
    <submittedName>
        <fullName evidence="2">Uncharacterized protein</fullName>
    </submittedName>
</protein>
<feature type="compositionally biased region" description="Acidic residues" evidence="1">
    <location>
        <begin position="172"/>
        <end position="209"/>
    </location>
</feature>
<accession>A0A178VWS2</accession>
<feature type="compositionally biased region" description="Polar residues" evidence="1">
    <location>
        <begin position="46"/>
        <end position="57"/>
    </location>
</feature>
<gene>
    <name evidence="2" type="ordered locus">AXX17_At2g30580</name>
</gene>
<feature type="region of interest" description="Disordered" evidence="1">
    <location>
        <begin position="122"/>
        <end position="154"/>
    </location>
</feature>
<feature type="region of interest" description="Disordered" evidence="1">
    <location>
        <begin position="44"/>
        <end position="70"/>
    </location>
</feature>
<reference evidence="3" key="1">
    <citation type="journal article" date="2016" name="Proc. Natl. Acad. Sci. U.S.A.">
        <title>Chromosome-level assembly of Arabidopsis thaliana Ler reveals the extent of translocation and inversion polymorphisms.</title>
        <authorList>
            <person name="Zapata L."/>
            <person name="Ding J."/>
            <person name="Willing E.M."/>
            <person name="Hartwig B."/>
            <person name="Bezdan D."/>
            <person name="Jiao W.B."/>
            <person name="Patel V."/>
            <person name="Velikkakam James G."/>
            <person name="Koornneef M."/>
            <person name="Ossowski S."/>
            <person name="Schneeberger K."/>
        </authorList>
    </citation>
    <scope>NUCLEOTIDE SEQUENCE [LARGE SCALE GENOMIC DNA]</scope>
    <source>
        <strain evidence="3">cv. Landsberg erecta</strain>
    </source>
</reference>
<sequence>MGGVEGNQWFDKFMDEVGLVFTKVDESIQKSIELWTELTKDIFDDQPNQDLTGQPDNGGSGDEHSSQYPVSEVKERPIQHWYKCLSDVKEKPLQHWSMCIAEVKEKPSQHWAMRASKFPESFTQAQGGDDCYENYGDGADGIDDDDYDEENSESSLKWNCDYQLLKSGYLSFDEEEEEDNDDEEDVDIFSEDSDDSWNEDFDDEDEEADTTVFKYSENMSELDLGSATNYTPSSYDHRNEKDSGSSLTWKGGYQQLYNVDTSSDEEDEESCDEKDDEAGEYHSEEAMEMSREQRMSELRKVLHDDEDDVSQGFVNVRRETIAKNTEFGEVETLLPDGDWVYVKSA</sequence>
<feature type="compositionally biased region" description="Acidic residues" evidence="1">
    <location>
        <begin position="262"/>
        <end position="278"/>
    </location>
</feature>
<dbReference type="Proteomes" id="UP000078284">
    <property type="component" value="Chromosome 2"/>
</dbReference>
<feature type="compositionally biased region" description="Acidic residues" evidence="1">
    <location>
        <begin position="140"/>
        <end position="152"/>
    </location>
</feature>